<feature type="domain" description="Putative sensor" evidence="11">
    <location>
        <begin position="13"/>
        <end position="188"/>
    </location>
</feature>
<dbReference type="InterPro" id="IPR036890">
    <property type="entry name" value="HATPase_C_sf"/>
</dbReference>
<feature type="transmembrane region" description="Helical" evidence="9">
    <location>
        <begin position="42"/>
        <end position="60"/>
    </location>
</feature>
<keyword evidence="8" id="KW-0902">Two-component regulatory system</keyword>
<gene>
    <name evidence="12" type="ORF">Val02_24130</name>
</gene>
<feature type="domain" description="Signal transduction histidine kinase subgroup 3 dimerisation and phosphoacceptor" evidence="10">
    <location>
        <begin position="212"/>
        <end position="274"/>
    </location>
</feature>
<dbReference type="PANTHER" id="PTHR24421:SF10">
    <property type="entry name" value="NITRATE_NITRITE SENSOR PROTEIN NARQ"/>
    <property type="match status" value="1"/>
</dbReference>
<dbReference type="EC" id="2.7.13.3" evidence="2"/>
<dbReference type="InterPro" id="IPR025828">
    <property type="entry name" value="Put_sensor_dom"/>
</dbReference>
<comment type="catalytic activity">
    <reaction evidence="1">
        <text>ATP + protein L-histidine = ADP + protein N-phospho-L-histidine.</text>
        <dbReference type="EC" id="2.7.13.3"/>
    </reaction>
</comment>
<evidence type="ECO:0000256" key="1">
    <source>
        <dbReference type="ARBA" id="ARBA00000085"/>
    </source>
</evidence>
<feature type="transmembrane region" description="Helical" evidence="9">
    <location>
        <begin position="12"/>
        <end position="36"/>
    </location>
</feature>
<evidence type="ECO:0000259" key="11">
    <source>
        <dbReference type="Pfam" id="PF13796"/>
    </source>
</evidence>
<dbReference type="Gene3D" id="1.20.5.1930">
    <property type="match status" value="1"/>
</dbReference>
<evidence type="ECO:0000313" key="13">
    <source>
        <dbReference type="Proteomes" id="UP000619260"/>
    </source>
</evidence>
<keyword evidence="9" id="KW-0472">Membrane</keyword>
<evidence type="ECO:0000259" key="10">
    <source>
        <dbReference type="Pfam" id="PF07730"/>
    </source>
</evidence>
<accession>A0A8J3YJH3</accession>
<evidence type="ECO:0000313" key="12">
    <source>
        <dbReference type="EMBL" id="GIJ45527.1"/>
    </source>
</evidence>
<name>A0A8J3YJH3_9ACTN</name>
<evidence type="ECO:0000256" key="3">
    <source>
        <dbReference type="ARBA" id="ARBA00022553"/>
    </source>
</evidence>
<dbReference type="GO" id="GO:0016020">
    <property type="term" value="C:membrane"/>
    <property type="evidence" value="ECO:0007669"/>
    <property type="project" value="InterPro"/>
</dbReference>
<keyword evidence="3" id="KW-0597">Phosphoprotein</keyword>
<dbReference type="CDD" id="cd16917">
    <property type="entry name" value="HATPase_UhpB-NarQ-NarX-like"/>
    <property type="match status" value="1"/>
</dbReference>
<evidence type="ECO:0000256" key="6">
    <source>
        <dbReference type="ARBA" id="ARBA00022777"/>
    </source>
</evidence>
<organism evidence="12 13">
    <name type="scientific">Virgisporangium aliadipatigenens</name>
    <dbReference type="NCBI Taxonomy" id="741659"/>
    <lineage>
        <taxon>Bacteria</taxon>
        <taxon>Bacillati</taxon>
        <taxon>Actinomycetota</taxon>
        <taxon>Actinomycetes</taxon>
        <taxon>Micromonosporales</taxon>
        <taxon>Micromonosporaceae</taxon>
        <taxon>Virgisporangium</taxon>
    </lineage>
</organism>
<feature type="transmembrane region" description="Helical" evidence="9">
    <location>
        <begin position="153"/>
        <end position="174"/>
    </location>
</feature>
<proteinExistence type="predicted"/>
<evidence type="ECO:0000256" key="4">
    <source>
        <dbReference type="ARBA" id="ARBA00022679"/>
    </source>
</evidence>
<dbReference type="GO" id="GO:0005524">
    <property type="term" value="F:ATP binding"/>
    <property type="evidence" value="ECO:0007669"/>
    <property type="project" value="UniProtKB-KW"/>
</dbReference>
<evidence type="ECO:0000256" key="5">
    <source>
        <dbReference type="ARBA" id="ARBA00022741"/>
    </source>
</evidence>
<dbReference type="InterPro" id="IPR050482">
    <property type="entry name" value="Sensor_HK_TwoCompSys"/>
</dbReference>
<dbReference type="EMBL" id="BOPF01000007">
    <property type="protein sequence ID" value="GIJ45527.1"/>
    <property type="molecule type" value="Genomic_DNA"/>
</dbReference>
<evidence type="ECO:0000256" key="2">
    <source>
        <dbReference type="ARBA" id="ARBA00012438"/>
    </source>
</evidence>
<comment type="caution">
    <text evidence="12">The sequence shown here is derived from an EMBL/GenBank/DDBJ whole genome shotgun (WGS) entry which is preliminary data.</text>
</comment>
<keyword evidence="4" id="KW-0808">Transferase</keyword>
<keyword evidence="9" id="KW-1133">Transmembrane helix</keyword>
<evidence type="ECO:0000256" key="9">
    <source>
        <dbReference type="SAM" id="Phobius"/>
    </source>
</evidence>
<dbReference type="PANTHER" id="PTHR24421">
    <property type="entry name" value="NITRATE/NITRITE SENSOR PROTEIN NARX-RELATED"/>
    <property type="match status" value="1"/>
</dbReference>
<sequence length="398" mass="41635">MDRTAAARATGWLLTGVPVGALLSVGLPLLVAFGIVGLPVLVGVPVLIGAPLVGVPVAAVERRRLRLLGVALADPHRDPGRPGLSAWVTCRYREPATWRDLGHALVTAVLWPLDLLVLVCALGTPLTLLTAPLVEARYGEVKLLKAVLVEDPLLAWAAVPLGLLALAAAGYALVAYARVRVLPAEALLRPRAGGARDVIESRARLVDAFDAERRRIERDLHDGAQQRLVALGLTLGLARVADPAELPELVTKAHEEAGRALAELQELIHGIHPRILTDRGLPAALAELADRSPVPVDVRVALPRRLPGPVEAGAYFVVAEALTNVARHAGATRAAVDGRLDGHRLVVEVRDDGRGGADPAAGSGLTGLADRVAVLDGTLTLDSPPGGPTSLRVEIPCG</sequence>
<dbReference type="Pfam" id="PF13796">
    <property type="entry name" value="Sensor"/>
    <property type="match status" value="1"/>
</dbReference>
<dbReference type="AlphaFoldDB" id="A0A8J3YJH3"/>
<protein>
    <recommendedName>
        <fullName evidence="2">histidine kinase</fullName>
        <ecNumber evidence="2">2.7.13.3</ecNumber>
    </recommendedName>
</protein>
<evidence type="ECO:0000256" key="7">
    <source>
        <dbReference type="ARBA" id="ARBA00022840"/>
    </source>
</evidence>
<keyword evidence="13" id="KW-1185">Reference proteome</keyword>
<dbReference type="Pfam" id="PF07730">
    <property type="entry name" value="HisKA_3"/>
    <property type="match status" value="1"/>
</dbReference>
<evidence type="ECO:0000256" key="8">
    <source>
        <dbReference type="ARBA" id="ARBA00023012"/>
    </source>
</evidence>
<feature type="transmembrane region" description="Helical" evidence="9">
    <location>
        <begin position="109"/>
        <end position="133"/>
    </location>
</feature>
<dbReference type="GO" id="GO:0046983">
    <property type="term" value="F:protein dimerization activity"/>
    <property type="evidence" value="ECO:0007669"/>
    <property type="project" value="InterPro"/>
</dbReference>
<keyword evidence="7" id="KW-0067">ATP-binding</keyword>
<dbReference type="InterPro" id="IPR011712">
    <property type="entry name" value="Sig_transdc_His_kin_sub3_dim/P"/>
</dbReference>
<keyword evidence="9" id="KW-0812">Transmembrane</keyword>
<dbReference type="Proteomes" id="UP000619260">
    <property type="component" value="Unassembled WGS sequence"/>
</dbReference>
<dbReference type="RefSeq" id="WP_239152751.1">
    <property type="nucleotide sequence ID" value="NZ_BOPF01000007.1"/>
</dbReference>
<dbReference type="Gene3D" id="3.30.565.10">
    <property type="entry name" value="Histidine kinase-like ATPase, C-terminal domain"/>
    <property type="match status" value="1"/>
</dbReference>
<dbReference type="SUPFAM" id="SSF55874">
    <property type="entry name" value="ATPase domain of HSP90 chaperone/DNA topoisomerase II/histidine kinase"/>
    <property type="match status" value="1"/>
</dbReference>
<reference evidence="12" key="1">
    <citation type="submission" date="2021-01" db="EMBL/GenBank/DDBJ databases">
        <title>Whole genome shotgun sequence of Virgisporangium aliadipatigenens NBRC 105644.</title>
        <authorList>
            <person name="Komaki H."/>
            <person name="Tamura T."/>
        </authorList>
    </citation>
    <scope>NUCLEOTIDE SEQUENCE</scope>
    <source>
        <strain evidence="12">NBRC 105644</strain>
    </source>
</reference>
<keyword evidence="6 12" id="KW-0418">Kinase</keyword>
<dbReference type="GO" id="GO:0000155">
    <property type="term" value="F:phosphorelay sensor kinase activity"/>
    <property type="evidence" value="ECO:0007669"/>
    <property type="project" value="InterPro"/>
</dbReference>
<keyword evidence="5" id="KW-0547">Nucleotide-binding</keyword>